<evidence type="ECO:0000256" key="5">
    <source>
        <dbReference type="SAM" id="MobiDB-lite"/>
    </source>
</evidence>
<dbReference type="GO" id="GO:0050661">
    <property type="term" value="F:NADP binding"/>
    <property type="evidence" value="ECO:0007669"/>
    <property type="project" value="InterPro"/>
</dbReference>
<dbReference type="OrthoDB" id="74360at2759"/>
<evidence type="ECO:0000256" key="1">
    <source>
        <dbReference type="ARBA" id="ARBA00010139"/>
    </source>
</evidence>
<dbReference type="InterPro" id="IPR020946">
    <property type="entry name" value="Flavin_mOase-like"/>
</dbReference>
<dbReference type="InterPro" id="IPR051209">
    <property type="entry name" value="FAD-bind_Monooxygenase_sf"/>
</dbReference>
<dbReference type="EMBL" id="CABFNO020001361">
    <property type="protein sequence ID" value="CAG9983351.1"/>
    <property type="molecule type" value="Genomic_DNA"/>
</dbReference>
<dbReference type="PANTHER" id="PTHR42877">
    <property type="entry name" value="L-ORNITHINE N(5)-MONOOXYGENASE-RELATED"/>
    <property type="match status" value="1"/>
</dbReference>
<dbReference type="PRINTS" id="PR00368">
    <property type="entry name" value="FADPNR"/>
</dbReference>
<organism evidence="6 7">
    <name type="scientific">Clonostachys byssicola</name>
    <dbReference type="NCBI Taxonomy" id="160290"/>
    <lineage>
        <taxon>Eukaryota</taxon>
        <taxon>Fungi</taxon>
        <taxon>Dikarya</taxon>
        <taxon>Ascomycota</taxon>
        <taxon>Pezizomycotina</taxon>
        <taxon>Sordariomycetes</taxon>
        <taxon>Hypocreomycetidae</taxon>
        <taxon>Hypocreales</taxon>
        <taxon>Bionectriaceae</taxon>
        <taxon>Clonostachys</taxon>
    </lineage>
</organism>
<dbReference type="PANTHER" id="PTHR42877:SF6">
    <property type="entry name" value="MONOOXYGENASE, PUTATIVE (AFU_ORTHOLOGUE AFUA_3G15050)-RELATED"/>
    <property type="match status" value="1"/>
</dbReference>
<evidence type="ECO:0000313" key="6">
    <source>
        <dbReference type="EMBL" id="CAG9983351.1"/>
    </source>
</evidence>
<proteinExistence type="inferred from homology"/>
<comment type="caution">
    <text evidence="6">The sequence shown here is derived from an EMBL/GenBank/DDBJ whole genome shotgun (WGS) entry which is preliminary data.</text>
</comment>
<dbReference type="InterPro" id="IPR036188">
    <property type="entry name" value="FAD/NAD-bd_sf"/>
</dbReference>
<name>A0A9N9U8N1_9HYPO</name>
<keyword evidence="4" id="KW-0560">Oxidoreductase</keyword>
<keyword evidence="2" id="KW-0285">Flavoprotein</keyword>
<evidence type="ECO:0000256" key="2">
    <source>
        <dbReference type="ARBA" id="ARBA00022630"/>
    </source>
</evidence>
<dbReference type="GO" id="GO:0050660">
    <property type="term" value="F:flavin adenine dinucleotide binding"/>
    <property type="evidence" value="ECO:0007669"/>
    <property type="project" value="InterPro"/>
</dbReference>
<keyword evidence="7" id="KW-1185">Reference proteome</keyword>
<evidence type="ECO:0000256" key="4">
    <source>
        <dbReference type="ARBA" id="ARBA00023002"/>
    </source>
</evidence>
<dbReference type="Proteomes" id="UP000754883">
    <property type="component" value="Unassembled WGS sequence"/>
</dbReference>
<gene>
    <name evidence="6" type="ORF">CBYS24578_00010352</name>
</gene>
<feature type="compositionally biased region" description="Polar residues" evidence="5">
    <location>
        <begin position="1"/>
        <end position="10"/>
    </location>
</feature>
<reference evidence="6 7" key="2">
    <citation type="submission" date="2021-10" db="EMBL/GenBank/DDBJ databases">
        <authorList>
            <person name="Piombo E."/>
        </authorList>
    </citation>
    <scope>NUCLEOTIDE SEQUENCE [LARGE SCALE GENOMIC DNA]</scope>
</reference>
<dbReference type="AlphaFoldDB" id="A0A9N9U8N1"/>
<keyword evidence="3" id="KW-0274">FAD</keyword>
<accession>A0A9N9U8N1</accession>
<evidence type="ECO:0000313" key="7">
    <source>
        <dbReference type="Proteomes" id="UP000754883"/>
    </source>
</evidence>
<dbReference type="Pfam" id="PF00743">
    <property type="entry name" value="FMO-like"/>
    <property type="match status" value="1"/>
</dbReference>
<sequence>INLTHPNRNSDIMGGVSSVPGTSPKAPVQPPVWHPLSLEEHPIDQAPSLKVIVVGAGIAGINAAILLPAKVPGLELTIYEREADIGGVWHQCTYPGVRCDVPSHVFQSTYAPWKDWSEHYAQGAEIKAYWKQVAAKYDALKYIRCNHSVQDIKWDEAKAKWLVTVTSEKGQTVDEAHFVILATGVFSHPTLPNLPGMSDFEGQIIHSSRWDNKFDPAGKNIAVIGNGSSGMQLLPQLQKVAGRIDHYARSPTWVAGSFGGEKIDKEKKVPPEVRATFDDPEAYLAYRKEIENRSFSGYGNIMKNSDKVEAGRQKFTEIMKSRLGDRTDILEAITPEFPPSCRRLTPGPGYLEALTQGNVEYITSPIQTVTKHGIETQDGKERRVDTIICCTGSEKSLAPPFPVRSGIVDLSTAWRPGGEIGFPNTYMGIAAPGFPNLLFINGPQASAATGTLPFATESQLTLAAKILRKAQSQGIRSMAPTLQATEDFRAFCEAYFPRTVLSEECRSWFNGGQKGGRVIANWPGSGTHANMVRKEPRWEDWEYSYQSETGNRFAYFGNGWTVKDVEINQDSPDGRDRTREVDMTPYLTAASVTGDVDLRAYHEVWFEV</sequence>
<feature type="non-terminal residue" evidence="6">
    <location>
        <position position="1"/>
    </location>
</feature>
<comment type="similarity">
    <text evidence="1">Belongs to the FAD-binding monooxygenase family.</text>
</comment>
<dbReference type="GO" id="GO:0004499">
    <property type="term" value="F:N,N-dimethylaniline monooxygenase activity"/>
    <property type="evidence" value="ECO:0007669"/>
    <property type="project" value="InterPro"/>
</dbReference>
<dbReference type="SUPFAM" id="SSF51905">
    <property type="entry name" value="FAD/NAD(P)-binding domain"/>
    <property type="match status" value="3"/>
</dbReference>
<evidence type="ECO:0000256" key="3">
    <source>
        <dbReference type="ARBA" id="ARBA00022827"/>
    </source>
</evidence>
<feature type="region of interest" description="Disordered" evidence="5">
    <location>
        <begin position="1"/>
        <end position="29"/>
    </location>
</feature>
<evidence type="ECO:0008006" key="8">
    <source>
        <dbReference type="Google" id="ProtNLM"/>
    </source>
</evidence>
<protein>
    <recommendedName>
        <fullName evidence="8">Sterigmatocystin biosynthesis monooxygenase stcW</fullName>
    </recommendedName>
</protein>
<dbReference type="Gene3D" id="3.50.50.60">
    <property type="entry name" value="FAD/NAD(P)-binding domain"/>
    <property type="match status" value="2"/>
</dbReference>
<reference evidence="7" key="1">
    <citation type="submission" date="2019-06" db="EMBL/GenBank/DDBJ databases">
        <authorList>
            <person name="Broberg M."/>
        </authorList>
    </citation>
    <scope>NUCLEOTIDE SEQUENCE [LARGE SCALE GENOMIC DNA]</scope>
</reference>